<reference evidence="6 7" key="1">
    <citation type="submission" date="2023-01" db="EMBL/GenBank/DDBJ databases">
        <title>Novel species of the genus Asticcacaulis isolated from rivers.</title>
        <authorList>
            <person name="Lu H."/>
        </authorList>
    </citation>
    <scope>NUCLEOTIDE SEQUENCE [LARGE SCALE GENOMIC DNA]</scope>
    <source>
        <strain evidence="6 7">LKC15W</strain>
    </source>
</reference>
<feature type="region of interest" description="Disordered" evidence="4">
    <location>
        <begin position="1"/>
        <end position="36"/>
    </location>
</feature>
<dbReference type="InterPro" id="IPR029787">
    <property type="entry name" value="Nucleotide_cyclase"/>
</dbReference>
<evidence type="ECO:0000313" key="6">
    <source>
        <dbReference type="EMBL" id="MDC7677373.1"/>
    </source>
</evidence>
<feature type="region of interest" description="Disordered" evidence="4">
    <location>
        <begin position="54"/>
        <end position="96"/>
    </location>
</feature>
<gene>
    <name evidence="6" type="ORF">PQU98_14605</name>
</gene>
<comment type="catalytic activity">
    <reaction evidence="2">
        <text>2 GTP = 3',3'-c-di-GMP + 2 diphosphate</text>
        <dbReference type="Rhea" id="RHEA:24898"/>
        <dbReference type="ChEBI" id="CHEBI:33019"/>
        <dbReference type="ChEBI" id="CHEBI:37565"/>
        <dbReference type="ChEBI" id="CHEBI:58805"/>
        <dbReference type="EC" id="2.7.7.65"/>
    </reaction>
</comment>
<protein>
    <recommendedName>
        <fullName evidence="1">diguanylate cyclase</fullName>
        <ecNumber evidence="1">2.7.7.65</ecNumber>
    </recommendedName>
</protein>
<dbReference type="InterPro" id="IPR000160">
    <property type="entry name" value="GGDEF_dom"/>
</dbReference>
<sequence length="284" mass="30860">MGLDPTHHKTAHESSGAGQGSAEVTPAEPQSVFASTASMQSLLQSYFEEMQIAPQPAANSNAPKPVAPASTVKITPTAPKPAKPTPETSSRDHWPDEAKRLIETLTRQNRDLKAGVKILQDRLAQTENLADSDVLTPTLNRRAFLREVHRAMADCRRYDQQACLVFLDLDGFKFINDTYGHAAGDQALIHVADLLIANTREGDSIGRLGGDEFAILLRHADLASAKVKAMKLEAELNIATFPHKNLFLKVGGSFGVRAFSGQKTAEAWVSEADAAMFLMKKSSR</sequence>
<evidence type="ECO:0000259" key="5">
    <source>
        <dbReference type="PROSITE" id="PS50887"/>
    </source>
</evidence>
<organism evidence="6 7">
    <name type="scientific">Asticcacaulis machinosus</name>
    <dbReference type="NCBI Taxonomy" id="2984211"/>
    <lineage>
        <taxon>Bacteria</taxon>
        <taxon>Pseudomonadati</taxon>
        <taxon>Pseudomonadota</taxon>
        <taxon>Alphaproteobacteria</taxon>
        <taxon>Caulobacterales</taxon>
        <taxon>Caulobacteraceae</taxon>
        <taxon>Asticcacaulis</taxon>
    </lineage>
</organism>
<keyword evidence="3" id="KW-0175">Coiled coil</keyword>
<evidence type="ECO:0000256" key="2">
    <source>
        <dbReference type="ARBA" id="ARBA00034247"/>
    </source>
</evidence>
<dbReference type="RefSeq" id="WP_272745694.1">
    <property type="nucleotide sequence ID" value="NZ_JAQQKV010000003.1"/>
</dbReference>
<dbReference type="EC" id="2.7.7.65" evidence="1"/>
<evidence type="ECO:0000256" key="1">
    <source>
        <dbReference type="ARBA" id="ARBA00012528"/>
    </source>
</evidence>
<comment type="caution">
    <text evidence="6">The sequence shown here is derived from an EMBL/GenBank/DDBJ whole genome shotgun (WGS) entry which is preliminary data.</text>
</comment>
<name>A0ABT5HM99_9CAUL</name>
<dbReference type="InterPro" id="IPR043128">
    <property type="entry name" value="Rev_trsase/Diguanyl_cyclase"/>
</dbReference>
<feature type="domain" description="GGDEF" evidence="5">
    <location>
        <begin position="160"/>
        <end position="284"/>
    </location>
</feature>
<dbReference type="PANTHER" id="PTHR45138:SF9">
    <property type="entry name" value="DIGUANYLATE CYCLASE DGCM-RELATED"/>
    <property type="match status" value="1"/>
</dbReference>
<dbReference type="NCBIfam" id="TIGR00254">
    <property type="entry name" value="GGDEF"/>
    <property type="match status" value="1"/>
</dbReference>
<dbReference type="InterPro" id="IPR050469">
    <property type="entry name" value="Diguanylate_Cyclase"/>
</dbReference>
<dbReference type="PROSITE" id="PS50887">
    <property type="entry name" value="GGDEF"/>
    <property type="match status" value="1"/>
</dbReference>
<dbReference type="Gene3D" id="3.30.70.270">
    <property type="match status" value="1"/>
</dbReference>
<evidence type="ECO:0000313" key="7">
    <source>
        <dbReference type="Proteomes" id="UP001218579"/>
    </source>
</evidence>
<keyword evidence="7" id="KW-1185">Reference proteome</keyword>
<dbReference type="CDD" id="cd01949">
    <property type="entry name" value="GGDEF"/>
    <property type="match status" value="1"/>
</dbReference>
<evidence type="ECO:0000256" key="3">
    <source>
        <dbReference type="SAM" id="Coils"/>
    </source>
</evidence>
<dbReference type="PANTHER" id="PTHR45138">
    <property type="entry name" value="REGULATORY COMPONENTS OF SENSORY TRANSDUCTION SYSTEM"/>
    <property type="match status" value="1"/>
</dbReference>
<dbReference type="SUPFAM" id="SSF55073">
    <property type="entry name" value="Nucleotide cyclase"/>
    <property type="match status" value="1"/>
</dbReference>
<proteinExistence type="predicted"/>
<evidence type="ECO:0000256" key="4">
    <source>
        <dbReference type="SAM" id="MobiDB-lite"/>
    </source>
</evidence>
<accession>A0ABT5HM99</accession>
<dbReference type="Proteomes" id="UP001218579">
    <property type="component" value="Unassembled WGS sequence"/>
</dbReference>
<dbReference type="SMART" id="SM00267">
    <property type="entry name" value="GGDEF"/>
    <property type="match status" value="1"/>
</dbReference>
<dbReference type="EMBL" id="JAQQKV010000003">
    <property type="protein sequence ID" value="MDC7677373.1"/>
    <property type="molecule type" value="Genomic_DNA"/>
</dbReference>
<dbReference type="Pfam" id="PF00990">
    <property type="entry name" value="GGDEF"/>
    <property type="match status" value="1"/>
</dbReference>
<feature type="coiled-coil region" evidence="3">
    <location>
        <begin position="102"/>
        <end position="129"/>
    </location>
</feature>